<dbReference type="Pfam" id="PF05964">
    <property type="entry name" value="FYRN"/>
    <property type="match status" value="1"/>
</dbReference>
<dbReference type="SMART" id="SM00542">
    <property type="entry name" value="FYRC"/>
    <property type="match status" value="1"/>
</dbReference>
<evidence type="ECO:0000313" key="4">
    <source>
        <dbReference type="EMBL" id="KAJ7367330.1"/>
    </source>
</evidence>
<dbReference type="SMART" id="SM00541">
    <property type="entry name" value="FYRN"/>
    <property type="match status" value="1"/>
</dbReference>
<feature type="compositionally biased region" description="Polar residues" evidence="3">
    <location>
        <begin position="255"/>
        <end position="268"/>
    </location>
</feature>
<feature type="compositionally biased region" description="Pro residues" evidence="3">
    <location>
        <begin position="326"/>
        <end position="338"/>
    </location>
</feature>
<dbReference type="PROSITE" id="PS51543">
    <property type="entry name" value="FYRC"/>
    <property type="match status" value="1"/>
</dbReference>
<comment type="subcellular location">
    <subcellularLocation>
        <location evidence="1">Nucleus</location>
    </subcellularLocation>
</comment>
<feature type="region of interest" description="Disordered" evidence="3">
    <location>
        <begin position="326"/>
        <end position="381"/>
    </location>
</feature>
<dbReference type="EMBL" id="JARIHO010000002">
    <property type="protein sequence ID" value="KAJ7367330.1"/>
    <property type="molecule type" value="Genomic_DNA"/>
</dbReference>
<accession>A0AAD7ATU3</accession>
<keyword evidence="2" id="KW-0539">Nucleus</keyword>
<protein>
    <submittedName>
        <fullName evidence="4">F/Y rich C-terminus-domain-containing protein</fullName>
    </submittedName>
</protein>
<feature type="compositionally biased region" description="Basic and acidic residues" evidence="3">
    <location>
        <begin position="85"/>
        <end position="105"/>
    </location>
</feature>
<evidence type="ECO:0000256" key="3">
    <source>
        <dbReference type="SAM" id="MobiDB-lite"/>
    </source>
</evidence>
<reference evidence="4" key="1">
    <citation type="submission" date="2023-03" db="EMBL/GenBank/DDBJ databases">
        <title>Massive genome expansion in bonnet fungi (Mycena s.s.) driven by repeated elements and novel gene families across ecological guilds.</title>
        <authorList>
            <consortium name="Lawrence Berkeley National Laboratory"/>
            <person name="Harder C.B."/>
            <person name="Miyauchi S."/>
            <person name="Viragh M."/>
            <person name="Kuo A."/>
            <person name="Thoen E."/>
            <person name="Andreopoulos B."/>
            <person name="Lu D."/>
            <person name="Skrede I."/>
            <person name="Drula E."/>
            <person name="Henrissat B."/>
            <person name="Morin E."/>
            <person name="Kohler A."/>
            <person name="Barry K."/>
            <person name="LaButti K."/>
            <person name="Morin E."/>
            <person name="Salamov A."/>
            <person name="Lipzen A."/>
            <person name="Mereny Z."/>
            <person name="Hegedus B."/>
            <person name="Baldrian P."/>
            <person name="Stursova M."/>
            <person name="Weitz H."/>
            <person name="Taylor A."/>
            <person name="Grigoriev I.V."/>
            <person name="Nagy L.G."/>
            <person name="Martin F."/>
            <person name="Kauserud H."/>
        </authorList>
    </citation>
    <scope>NUCLEOTIDE SEQUENCE</scope>
    <source>
        <strain evidence="4">CBHHK002</strain>
    </source>
</reference>
<dbReference type="InterPro" id="IPR040092">
    <property type="entry name" value="TBRG1"/>
</dbReference>
<evidence type="ECO:0000256" key="1">
    <source>
        <dbReference type="ARBA" id="ARBA00004123"/>
    </source>
</evidence>
<dbReference type="Proteomes" id="UP001218218">
    <property type="component" value="Unassembled WGS sequence"/>
</dbReference>
<keyword evidence="5" id="KW-1185">Reference proteome</keyword>
<feature type="compositionally biased region" description="Acidic residues" evidence="3">
    <location>
        <begin position="150"/>
        <end position="159"/>
    </location>
</feature>
<dbReference type="GO" id="GO:0051726">
    <property type="term" value="P:regulation of cell cycle"/>
    <property type="evidence" value="ECO:0007669"/>
    <property type="project" value="TreeGrafter"/>
</dbReference>
<dbReference type="PANTHER" id="PTHR22715">
    <property type="entry name" value="TRANSFORMING GROWTH FACTOR BETA REGULATED GENE 1"/>
    <property type="match status" value="1"/>
</dbReference>
<feature type="compositionally biased region" description="Gly residues" evidence="3">
    <location>
        <begin position="653"/>
        <end position="670"/>
    </location>
</feature>
<dbReference type="InterPro" id="IPR003888">
    <property type="entry name" value="FYrich_N"/>
</dbReference>
<dbReference type="InterPro" id="IPR003889">
    <property type="entry name" value="FYrich_C"/>
</dbReference>
<dbReference type="Pfam" id="PF05965">
    <property type="entry name" value="FYRC"/>
    <property type="match status" value="1"/>
</dbReference>
<proteinExistence type="predicted"/>
<comment type="caution">
    <text evidence="4">The sequence shown here is derived from an EMBL/GenBank/DDBJ whole genome shotgun (WGS) entry which is preliminary data.</text>
</comment>
<dbReference type="PROSITE" id="PS51542">
    <property type="entry name" value="FYRN"/>
    <property type="match status" value="1"/>
</dbReference>
<dbReference type="GO" id="GO:0005634">
    <property type="term" value="C:nucleus"/>
    <property type="evidence" value="ECO:0007669"/>
    <property type="project" value="UniProtKB-SubCell"/>
</dbReference>
<dbReference type="AlphaFoldDB" id="A0AAD7ATU3"/>
<name>A0AAD7ATU3_9AGAR</name>
<dbReference type="Gene3D" id="3.30.160.360">
    <property type="match status" value="1"/>
</dbReference>
<evidence type="ECO:0000313" key="5">
    <source>
        <dbReference type="Proteomes" id="UP001218218"/>
    </source>
</evidence>
<feature type="compositionally biased region" description="Low complexity" evidence="3">
    <location>
        <begin position="226"/>
        <end position="249"/>
    </location>
</feature>
<dbReference type="PANTHER" id="PTHR22715:SF0">
    <property type="entry name" value="TRANSFORMING GROWTH FACTOR BETA REGULATOR 1"/>
    <property type="match status" value="1"/>
</dbReference>
<gene>
    <name evidence="4" type="ORF">DFH08DRAFT_929897</name>
</gene>
<evidence type="ECO:0000256" key="2">
    <source>
        <dbReference type="ARBA" id="ARBA00023242"/>
    </source>
</evidence>
<organism evidence="4 5">
    <name type="scientific">Mycena albidolilacea</name>
    <dbReference type="NCBI Taxonomy" id="1033008"/>
    <lineage>
        <taxon>Eukaryota</taxon>
        <taxon>Fungi</taxon>
        <taxon>Dikarya</taxon>
        <taxon>Basidiomycota</taxon>
        <taxon>Agaricomycotina</taxon>
        <taxon>Agaricomycetes</taxon>
        <taxon>Agaricomycetidae</taxon>
        <taxon>Agaricales</taxon>
        <taxon>Marasmiineae</taxon>
        <taxon>Mycenaceae</taxon>
        <taxon>Mycena</taxon>
    </lineage>
</organism>
<sequence>MSYCERWEKCSQFVGKKSGGFEEPMESMATVCLKPTLSPSLFPARPAPRAPSTMPDHQNDPLDAEMGPPVDPALSPASGASSPQKAKDAQETHEKQRNPKRRLPELDEETTPTARDATSPVLVSSTGTRLRIRTDPAGAEEPDTLSPDSPAEDENDGSDEYAPPQKQKAGTKRNRDSTDYSDALVALAPEPKAPRRSSRRAAAPTAPPPRSRTIQAPKRASGAGRPIAAAPAEEPAPAQPLEAAVAPESAPAPPTNGSGYMNNNTPDTASSSSAGPSASAIPRPGNIAFNPYAAYLTHNPAVHAGYNPYMGLYMGMPVMPGYMPPGFAPPPPPHQQHPPHPHQQQQPQQARGNEPPRAAKPKRLKAHTVTSKSYSIPMVPRDKKGGPMLPLNVGIMTVISLGDVCMREHFHTERYIFPVGYEVTRRYLSTVDQTAEVVYHCTILDGGDGPKFQIIPSDVPDRPVIAGTATGAWSTIVKQANALRQRAHSNSVSGPDFFGLGQNTIKHLIQELPNADRLRDYVWQHFVEGGPLGGRHAAVIPALPEEYESAMPVGGYYPPRPQIAREVQEGPRAATQAGAGAGAKRAPQQQQQQVDFGGGGGGDGRHGHGHGHAGPSNGDGGPGAGYYLPHPHAHAPPSPPPGGGPTYAHPAHPGGGEGHGGAGPGPGPGGSSSFASIMNAFPTQGQEQGQGQGREEGGEGGSS</sequence>
<feature type="region of interest" description="Disordered" evidence="3">
    <location>
        <begin position="37"/>
        <end position="279"/>
    </location>
</feature>
<feature type="compositionally biased region" description="Low complexity" evidence="3">
    <location>
        <begin position="570"/>
        <end position="595"/>
    </location>
</feature>
<feature type="region of interest" description="Disordered" evidence="3">
    <location>
        <begin position="568"/>
        <end position="703"/>
    </location>
</feature>
<feature type="compositionally biased region" description="Low complexity" evidence="3">
    <location>
        <begin position="269"/>
        <end position="279"/>
    </location>
</feature>
<feature type="compositionally biased region" description="Pro residues" evidence="3">
    <location>
        <begin position="634"/>
        <end position="643"/>
    </location>
</feature>
<feature type="compositionally biased region" description="Low complexity" evidence="3">
    <location>
        <begin position="72"/>
        <end position="83"/>
    </location>
</feature>